<reference evidence="1" key="2">
    <citation type="submission" date="2020-09" db="EMBL/GenBank/DDBJ databases">
        <authorList>
            <person name="Sun Q."/>
            <person name="Ohkuma M."/>
        </authorList>
    </citation>
    <scope>NUCLEOTIDE SEQUENCE</scope>
    <source>
        <strain evidence="1">JCM 31311</strain>
    </source>
</reference>
<reference evidence="1" key="1">
    <citation type="journal article" date="2014" name="Int. J. Syst. Evol. Microbiol.">
        <title>Complete genome sequence of Corynebacterium casei LMG S-19264T (=DSM 44701T), isolated from a smear-ripened cheese.</title>
        <authorList>
            <consortium name="US DOE Joint Genome Institute (JGI-PGF)"/>
            <person name="Walter F."/>
            <person name="Albersmeier A."/>
            <person name="Kalinowski J."/>
            <person name="Ruckert C."/>
        </authorList>
    </citation>
    <scope>NUCLEOTIDE SEQUENCE</scope>
    <source>
        <strain evidence="1">JCM 31311</strain>
    </source>
</reference>
<sequence>MADINKFFDKAFADKELDELADAPVSALNGVSEADGEALQKAFNIKTVRDLAENKFVLIAQGIAALSSNKK</sequence>
<organism evidence="1 2">
    <name type="scientific">Deinococcus ruber</name>
    <dbReference type="NCBI Taxonomy" id="1848197"/>
    <lineage>
        <taxon>Bacteria</taxon>
        <taxon>Thermotogati</taxon>
        <taxon>Deinococcota</taxon>
        <taxon>Deinococci</taxon>
        <taxon>Deinococcales</taxon>
        <taxon>Deinococcaceae</taxon>
        <taxon>Deinococcus</taxon>
    </lineage>
</organism>
<dbReference type="EMBL" id="BMQL01000084">
    <property type="protein sequence ID" value="GGR38176.1"/>
    <property type="molecule type" value="Genomic_DNA"/>
</dbReference>
<name>A0A918FIX9_9DEIO</name>
<proteinExistence type="predicted"/>
<comment type="caution">
    <text evidence="1">The sequence shown here is derived from an EMBL/GenBank/DDBJ whole genome shotgun (WGS) entry which is preliminary data.</text>
</comment>
<keyword evidence="2" id="KW-1185">Reference proteome</keyword>
<accession>A0A918FIX9</accession>
<gene>
    <name evidence="1" type="ORF">GCM10008957_54230</name>
</gene>
<evidence type="ECO:0000313" key="1">
    <source>
        <dbReference type="EMBL" id="GGR38176.1"/>
    </source>
</evidence>
<dbReference type="AlphaFoldDB" id="A0A918FIX9"/>
<dbReference type="Proteomes" id="UP000603865">
    <property type="component" value="Unassembled WGS sequence"/>
</dbReference>
<protein>
    <submittedName>
        <fullName evidence="1">Uncharacterized protein</fullName>
    </submittedName>
</protein>
<evidence type="ECO:0000313" key="2">
    <source>
        <dbReference type="Proteomes" id="UP000603865"/>
    </source>
</evidence>
<dbReference type="RefSeq" id="WP_189093658.1">
    <property type="nucleotide sequence ID" value="NZ_BMQL01000084.1"/>
</dbReference>